<sequence>MKLRKTVFHIFEHKLVDANEIADEHNSAIGILDIIKRLVAKQIRPNIDQAARADRADDSEEYDKPSLVDKARVESSQINVHEAHIQ</sequence>
<evidence type="ECO:0000313" key="3">
    <source>
        <dbReference type="Proteomes" id="UP000245202"/>
    </source>
</evidence>
<protein>
    <submittedName>
        <fullName evidence="2">Uncharacterized protein</fullName>
    </submittedName>
</protein>
<evidence type="ECO:0000313" key="2">
    <source>
        <dbReference type="EMBL" id="GBG08115.1"/>
    </source>
</evidence>
<organism evidence="2 3">
    <name type="scientific">Paenibacillus agaridevorans</name>
    <dbReference type="NCBI Taxonomy" id="171404"/>
    <lineage>
        <taxon>Bacteria</taxon>
        <taxon>Bacillati</taxon>
        <taxon>Bacillota</taxon>
        <taxon>Bacilli</taxon>
        <taxon>Bacillales</taxon>
        <taxon>Paenibacillaceae</taxon>
        <taxon>Paenibacillus</taxon>
    </lineage>
</organism>
<comment type="caution">
    <text evidence="2">The sequence shown here is derived from an EMBL/GenBank/DDBJ whole genome shotgun (WGS) entry which is preliminary data.</text>
</comment>
<reference evidence="2 3" key="1">
    <citation type="submission" date="2017-08" db="EMBL/GenBank/DDBJ databases">
        <title>Substantial Increase in Enzyme Production by Combined Drug-Resistance Mutations in Paenibacillus agaridevorans.</title>
        <authorList>
            <person name="Tanaka Y."/>
            <person name="Funane K."/>
            <person name="Hosaka T."/>
            <person name="Shiwa Y."/>
            <person name="Fujita N."/>
            <person name="Miyazaki T."/>
            <person name="Yoshikawa H."/>
            <person name="Murakami K."/>
            <person name="Kasahara K."/>
            <person name="Inaoka T."/>
            <person name="Hiraga Y."/>
            <person name="Ochi K."/>
        </authorList>
    </citation>
    <scope>NUCLEOTIDE SEQUENCE [LARGE SCALE GENOMIC DNA]</scope>
    <source>
        <strain evidence="2 3">T-3040</strain>
    </source>
</reference>
<accession>A0A2R5EPU3</accession>
<evidence type="ECO:0000256" key="1">
    <source>
        <dbReference type="SAM" id="MobiDB-lite"/>
    </source>
</evidence>
<dbReference type="Proteomes" id="UP000245202">
    <property type="component" value="Unassembled WGS sequence"/>
</dbReference>
<proteinExistence type="predicted"/>
<gene>
    <name evidence="2" type="ORF">PAT3040_02682</name>
</gene>
<dbReference type="AlphaFoldDB" id="A0A2R5EPU3"/>
<feature type="compositionally biased region" description="Basic and acidic residues" evidence="1">
    <location>
        <begin position="51"/>
        <end position="68"/>
    </location>
</feature>
<keyword evidence="3" id="KW-1185">Reference proteome</keyword>
<dbReference type="EMBL" id="BDQX01000138">
    <property type="protein sequence ID" value="GBG08115.1"/>
    <property type="molecule type" value="Genomic_DNA"/>
</dbReference>
<name>A0A2R5EPU3_9BACL</name>
<feature type="region of interest" description="Disordered" evidence="1">
    <location>
        <begin position="49"/>
        <end position="68"/>
    </location>
</feature>